<comment type="similarity">
    <text evidence="2">Belongs to the transferase hexapeptide repeat family.</text>
</comment>
<evidence type="ECO:0000313" key="11">
    <source>
        <dbReference type="EMBL" id="ADI21377.1"/>
    </source>
</evidence>
<evidence type="ECO:0000259" key="10">
    <source>
        <dbReference type="SMART" id="SM00971"/>
    </source>
</evidence>
<name>E7C1Q3_9GAMM</name>
<dbReference type="EMBL" id="GU567952">
    <property type="protein sequence ID" value="ADI21377.1"/>
    <property type="molecule type" value="Genomic_DNA"/>
</dbReference>
<evidence type="ECO:0000256" key="9">
    <source>
        <dbReference type="ARBA" id="ARBA00049486"/>
    </source>
</evidence>
<dbReference type="InterPro" id="IPR011004">
    <property type="entry name" value="Trimer_LpxA-like_sf"/>
</dbReference>
<dbReference type="EC" id="2.3.1.30" evidence="3"/>
<dbReference type="InterPro" id="IPR001451">
    <property type="entry name" value="Hexapep"/>
</dbReference>
<dbReference type="InterPro" id="IPR042122">
    <property type="entry name" value="Ser_AcTrfase_N_sf"/>
</dbReference>
<dbReference type="InterPro" id="IPR053376">
    <property type="entry name" value="Serine_acetyltransferase"/>
</dbReference>
<keyword evidence="5" id="KW-0028">Amino-acid biosynthesis</keyword>
<keyword evidence="8" id="KW-0012">Acyltransferase</keyword>
<dbReference type="GO" id="GO:0006535">
    <property type="term" value="P:cysteine biosynthetic process from serine"/>
    <property type="evidence" value="ECO:0007669"/>
    <property type="project" value="InterPro"/>
</dbReference>
<accession>E7C1Q3</accession>
<keyword evidence="6 11" id="KW-0808">Transferase</keyword>
<evidence type="ECO:0000256" key="3">
    <source>
        <dbReference type="ARBA" id="ARBA00013266"/>
    </source>
</evidence>
<evidence type="ECO:0000256" key="5">
    <source>
        <dbReference type="ARBA" id="ARBA00022605"/>
    </source>
</evidence>
<dbReference type="UniPathway" id="UPA00136">
    <property type="reaction ID" value="UER00199"/>
</dbReference>
<reference evidence="11" key="1">
    <citation type="submission" date="2010-01" db="EMBL/GenBank/DDBJ databases">
        <title>Genome fragments of uncultured bacteria from the North Pacific subtropical Gyre.</title>
        <authorList>
            <person name="Pham V.D."/>
            <person name="Delong E.F."/>
        </authorList>
    </citation>
    <scope>NUCLEOTIDE SEQUENCE</scope>
</reference>
<dbReference type="GO" id="GO:0005737">
    <property type="term" value="C:cytoplasm"/>
    <property type="evidence" value="ECO:0007669"/>
    <property type="project" value="InterPro"/>
</dbReference>
<protein>
    <recommendedName>
        <fullName evidence="4">Serine acetyltransferase</fullName>
        <ecNumber evidence="3">2.3.1.30</ecNumber>
    </recommendedName>
</protein>
<evidence type="ECO:0000256" key="4">
    <source>
        <dbReference type="ARBA" id="ARBA00018522"/>
    </source>
</evidence>
<dbReference type="CDD" id="cd03354">
    <property type="entry name" value="LbH_SAT"/>
    <property type="match status" value="1"/>
</dbReference>
<dbReference type="Pfam" id="PF00132">
    <property type="entry name" value="Hexapep"/>
    <property type="match status" value="1"/>
</dbReference>
<feature type="domain" description="Serine acetyltransferase N-terminal" evidence="10">
    <location>
        <begin position="7"/>
        <end position="110"/>
    </location>
</feature>
<proteinExistence type="inferred from homology"/>
<dbReference type="Pfam" id="PF06426">
    <property type="entry name" value="SATase_N"/>
    <property type="match status" value="1"/>
</dbReference>
<dbReference type="NCBIfam" id="NF041874">
    <property type="entry name" value="EPS_EpsC"/>
    <property type="match status" value="1"/>
</dbReference>
<dbReference type="AlphaFoldDB" id="E7C1Q3"/>
<keyword evidence="7" id="KW-0198">Cysteine biosynthesis</keyword>
<dbReference type="Gene3D" id="1.10.3130.10">
    <property type="entry name" value="serine acetyltransferase, domain 1"/>
    <property type="match status" value="1"/>
</dbReference>
<dbReference type="SMART" id="SM00971">
    <property type="entry name" value="SATase_N"/>
    <property type="match status" value="1"/>
</dbReference>
<dbReference type="Gene3D" id="2.160.10.10">
    <property type="entry name" value="Hexapeptide repeat proteins"/>
    <property type="match status" value="1"/>
</dbReference>
<dbReference type="InterPro" id="IPR010493">
    <property type="entry name" value="Ser_AcTrfase_N"/>
</dbReference>
<evidence type="ECO:0000256" key="7">
    <source>
        <dbReference type="ARBA" id="ARBA00023192"/>
    </source>
</evidence>
<dbReference type="InterPro" id="IPR045304">
    <property type="entry name" value="LbH_SAT"/>
</dbReference>
<dbReference type="SUPFAM" id="SSF51161">
    <property type="entry name" value="Trimeric LpxA-like enzymes"/>
    <property type="match status" value="1"/>
</dbReference>
<organism evidence="11">
    <name type="scientific">uncultured gamma proteobacterium HF0010_20H22</name>
    <dbReference type="NCBI Taxonomy" id="723562"/>
    <lineage>
        <taxon>Bacteria</taxon>
        <taxon>Pseudomonadati</taxon>
        <taxon>Pseudomonadota</taxon>
        <taxon>Gammaproteobacteria</taxon>
        <taxon>environmental samples</taxon>
    </lineage>
</organism>
<dbReference type="FunFam" id="2.160.10.10:FF:000002">
    <property type="entry name" value="Serine acetyltransferase"/>
    <property type="match status" value="1"/>
</dbReference>
<evidence type="ECO:0000256" key="8">
    <source>
        <dbReference type="ARBA" id="ARBA00023315"/>
    </source>
</evidence>
<sequence>MTIVNDIWADILKESENKISLEPESQSLFQEKILSCNGLDDSLSGKLADDLSTKEYSSKILKGKFNEVFSKNEFLEKAVIDLKAVKERDPASSGFVFTLLFSKGFAALQAHRIANYFMKAKQEVFAYFVQSRSSAIYEVDIHPNAEIGHGVMLDHATGIVIGETSVIENDVSIFQGVTLGGTGKETGDRHPKVREGVLISSAAQILGNVEIGRGAKVAAGSVVLSDVEPNTTVAGVPAIVVGKPSSEKPATDVDHTLEEA</sequence>
<evidence type="ECO:0000256" key="1">
    <source>
        <dbReference type="ARBA" id="ARBA00004876"/>
    </source>
</evidence>
<evidence type="ECO:0000256" key="2">
    <source>
        <dbReference type="ARBA" id="ARBA00007274"/>
    </source>
</evidence>
<comment type="catalytic activity">
    <reaction evidence="9">
        <text>L-serine + acetyl-CoA = O-acetyl-L-serine + CoA</text>
        <dbReference type="Rhea" id="RHEA:24560"/>
        <dbReference type="ChEBI" id="CHEBI:33384"/>
        <dbReference type="ChEBI" id="CHEBI:57287"/>
        <dbReference type="ChEBI" id="CHEBI:57288"/>
        <dbReference type="ChEBI" id="CHEBI:58340"/>
        <dbReference type="EC" id="2.3.1.30"/>
    </reaction>
</comment>
<dbReference type="PANTHER" id="PTHR42811">
    <property type="entry name" value="SERINE ACETYLTRANSFERASE"/>
    <property type="match status" value="1"/>
</dbReference>
<evidence type="ECO:0000256" key="6">
    <source>
        <dbReference type="ARBA" id="ARBA00022679"/>
    </source>
</evidence>
<comment type="pathway">
    <text evidence="1">Amino-acid biosynthesis; L-cysteine biosynthesis; L-cysteine from L-serine: step 1/2.</text>
</comment>
<dbReference type="GO" id="GO:0009001">
    <property type="term" value="F:serine O-acetyltransferase activity"/>
    <property type="evidence" value="ECO:0007669"/>
    <property type="project" value="UniProtKB-EC"/>
</dbReference>